<accession>A0A0W8E154</accession>
<sequence>MIKHYPAEYYTAILNNQPMGFYPPYIICGEARRRGISLLPPDVNASRSDFQAKNKSAIRVGLKQIRGMSSEALLLIAAERSRGVFNSPLEFMERSGVNRDIMENLIKCGALDTLQENRRQMLMEVPAWMEYIKKKKSREQELFKSYKSGEVTDFDPREKEALEREILGFDIRSHFMAELRGELSKRNIYSSTEVKKLPGGKQVQAAGLLFRPHRPPTRSGKIVVFFSLTDEFGLIEVSVFEPVYMRYGDFIFGEQKAPLLVKGRISRRGNGVSIMAQEISFLPM</sequence>
<feature type="domain" description="DNA polymerase helix-hairpin-helix motif" evidence="2">
    <location>
        <begin position="35"/>
        <end position="121"/>
    </location>
</feature>
<dbReference type="CDD" id="cd04485">
    <property type="entry name" value="DnaE_OBF"/>
    <property type="match status" value="1"/>
</dbReference>
<dbReference type="Pfam" id="PF01336">
    <property type="entry name" value="tRNA_anti-codon"/>
    <property type="match status" value="1"/>
</dbReference>
<evidence type="ECO:0000313" key="3">
    <source>
        <dbReference type="EMBL" id="KUG02380.1"/>
    </source>
</evidence>
<dbReference type="PANTHER" id="PTHR32294">
    <property type="entry name" value="DNA POLYMERASE III SUBUNIT ALPHA"/>
    <property type="match status" value="1"/>
</dbReference>
<comment type="caution">
    <text evidence="3">The sequence shown here is derived from an EMBL/GenBank/DDBJ whole genome shotgun (WGS) entry which is preliminary data.</text>
</comment>
<keyword evidence="3" id="KW-0808">Transferase</keyword>
<dbReference type="InterPro" id="IPR004805">
    <property type="entry name" value="DnaE2/DnaE/PolC"/>
</dbReference>
<dbReference type="AlphaFoldDB" id="A0A0W8E154"/>
<gene>
    <name evidence="3" type="ORF">ASZ90_020202</name>
</gene>
<dbReference type="EC" id="2.7.7.7" evidence="3"/>
<dbReference type="GO" id="GO:0006260">
    <property type="term" value="P:DNA replication"/>
    <property type="evidence" value="ECO:0007669"/>
    <property type="project" value="InterPro"/>
</dbReference>
<dbReference type="InterPro" id="IPR004365">
    <property type="entry name" value="NA-bd_OB_tRNA"/>
</dbReference>
<dbReference type="EMBL" id="LNQE01001920">
    <property type="protein sequence ID" value="KUG02380.1"/>
    <property type="molecule type" value="Genomic_DNA"/>
</dbReference>
<dbReference type="Pfam" id="PF14579">
    <property type="entry name" value="HHH_6"/>
    <property type="match status" value="1"/>
</dbReference>
<dbReference type="GO" id="GO:0003676">
    <property type="term" value="F:nucleic acid binding"/>
    <property type="evidence" value="ECO:0007669"/>
    <property type="project" value="InterPro"/>
</dbReference>
<evidence type="ECO:0000259" key="2">
    <source>
        <dbReference type="Pfam" id="PF14579"/>
    </source>
</evidence>
<feature type="domain" description="OB" evidence="1">
    <location>
        <begin position="218"/>
        <end position="280"/>
    </location>
</feature>
<keyword evidence="3" id="KW-0548">Nucleotidyltransferase</keyword>
<name>A0A0W8E154_9ZZZZ</name>
<dbReference type="GO" id="GO:0008408">
    <property type="term" value="F:3'-5' exonuclease activity"/>
    <property type="evidence" value="ECO:0007669"/>
    <property type="project" value="InterPro"/>
</dbReference>
<dbReference type="Gene3D" id="1.10.150.870">
    <property type="match status" value="1"/>
</dbReference>
<organism evidence="3">
    <name type="scientific">hydrocarbon metagenome</name>
    <dbReference type="NCBI Taxonomy" id="938273"/>
    <lineage>
        <taxon>unclassified sequences</taxon>
        <taxon>metagenomes</taxon>
        <taxon>ecological metagenomes</taxon>
    </lineage>
</organism>
<dbReference type="GO" id="GO:0003887">
    <property type="term" value="F:DNA-directed DNA polymerase activity"/>
    <property type="evidence" value="ECO:0007669"/>
    <property type="project" value="UniProtKB-EC"/>
</dbReference>
<protein>
    <submittedName>
        <fullName evidence="3">Dna polymerase iii alpha subunit</fullName>
        <ecNumber evidence="3">2.7.7.7</ecNumber>
    </submittedName>
</protein>
<reference evidence="3" key="1">
    <citation type="journal article" date="2015" name="Proc. Natl. Acad. Sci. U.S.A.">
        <title>Networks of energetic and metabolic interactions define dynamics in microbial communities.</title>
        <authorList>
            <person name="Embree M."/>
            <person name="Liu J.K."/>
            <person name="Al-Bassam M.M."/>
            <person name="Zengler K."/>
        </authorList>
    </citation>
    <scope>NUCLEOTIDE SEQUENCE</scope>
</reference>
<proteinExistence type="predicted"/>
<dbReference type="InterPro" id="IPR029460">
    <property type="entry name" value="DNAPol_HHH"/>
</dbReference>
<evidence type="ECO:0000259" key="1">
    <source>
        <dbReference type="Pfam" id="PF01336"/>
    </source>
</evidence>